<evidence type="ECO:0000313" key="10">
    <source>
        <dbReference type="Proteomes" id="UP001628192"/>
    </source>
</evidence>
<dbReference type="InterPro" id="IPR018076">
    <property type="entry name" value="T2SS_GspF_dom"/>
</dbReference>
<feature type="transmembrane region" description="Helical" evidence="7">
    <location>
        <begin position="320"/>
        <end position="341"/>
    </location>
</feature>
<dbReference type="InterPro" id="IPR003004">
    <property type="entry name" value="GspF/PilC"/>
</dbReference>
<keyword evidence="5 7" id="KW-1133">Transmembrane helix</keyword>
<dbReference type="InterPro" id="IPR042094">
    <property type="entry name" value="T2SS_GspF_sf"/>
</dbReference>
<dbReference type="Proteomes" id="UP001628192">
    <property type="component" value="Unassembled WGS sequence"/>
</dbReference>
<evidence type="ECO:0000313" key="9">
    <source>
        <dbReference type="EMBL" id="GAB1255354.1"/>
    </source>
</evidence>
<dbReference type="Pfam" id="PF00482">
    <property type="entry name" value="T2SSF"/>
    <property type="match status" value="2"/>
</dbReference>
<feature type="domain" description="Type II secretion system protein GspF" evidence="8">
    <location>
        <begin position="24"/>
        <end position="142"/>
    </location>
</feature>
<keyword evidence="10" id="KW-1185">Reference proteome</keyword>
<evidence type="ECO:0000256" key="2">
    <source>
        <dbReference type="ARBA" id="ARBA00005745"/>
    </source>
</evidence>
<comment type="caution">
    <text evidence="9">The sequence shown here is derived from an EMBL/GenBank/DDBJ whole genome shotgun (WGS) entry which is preliminary data.</text>
</comment>
<reference evidence="9 10" key="1">
    <citation type="journal article" date="2025" name="Int. J. Syst. Evol. Microbiol.">
        <title>Desulfovibrio falkowii sp. nov., Porphyromonas miyakawae sp. nov., Mediterraneibacter flintii sp. nov. and Owariibacterium komagatae gen. nov., sp. nov., isolated from human faeces.</title>
        <authorList>
            <person name="Hamaguchi T."/>
            <person name="Ohara M."/>
            <person name="Hisatomi A."/>
            <person name="Sekiguchi K."/>
            <person name="Takeda J.I."/>
            <person name="Ueyama J."/>
            <person name="Ito M."/>
            <person name="Nishiwaki H."/>
            <person name="Ogi T."/>
            <person name="Hirayama M."/>
            <person name="Ohkuma M."/>
            <person name="Sakamoto M."/>
            <person name="Ohno K."/>
        </authorList>
    </citation>
    <scope>NUCLEOTIDE SEQUENCE [LARGE SCALE GENOMIC DNA]</scope>
    <source>
        <strain evidence="9 10">13CB8C</strain>
    </source>
</reference>
<keyword evidence="6 7" id="KW-0472">Membrane</keyword>
<comment type="similarity">
    <text evidence="2">Belongs to the GSP F family.</text>
</comment>
<accession>A0ABQ0EC20</accession>
<keyword evidence="4 7" id="KW-0812">Transmembrane</keyword>
<dbReference type="Gene3D" id="1.20.81.30">
    <property type="entry name" value="Type II secretion system (T2SS), domain F"/>
    <property type="match status" value="2"/>
</dbReference>
<gene>
    <name evidence="9" type="ORF">Defa_28410</name>
</gene>
<evidence type="ECO:0000256" key="5">
    <source>
        <dbReference type="ARBA" id="ARBA00022989"/>
    </source>
</evidence>
<proteinExistence type="inferred from homology"/>
<dbReference type="PANTHER" id="PTHR30012:SF0">
    <property type="entry name" value="TYPE II SECRETION SYSTEM PROTEIN F-RELATED"/>
    <property type="match status" value="1"/>
</dbReference>
<comment type="subcellular location">
    <subcellularLocation>
        <location evidence="1">Cell membrane</location>
        <topology evidence="1">Multi-pass membrane protein</topology>
    </subcellularLocation>
</comment>
<name>A0ABQ0EC20_9BACT</name>
<evidence type="ECO:0000256" key="6">
    <source>
        <dbReference type="ARBA" id="ARBA00023136"/>
    </source>
</evidence>
<feature type="domain" description="Type II secretion system protein GspF" evidence="8">
    <location>
        <begin position="219"/>
        <end position="341"/>
    </location>
</feature>
<evidence type="ECO:0000259" key="8">
    <source>
        <dbReference type="Pfam" id="PF00482"/>
    </source>
</evidence>
<dbReference type="PANTHER" id="PTHR30012">
    <property type="entry name" value="GENERAL SECRETION PATHWAY PROTEIN"/>
    <property type="match status" value="1"/>
</dbReference>
<evidence type="ECO:0000256" key="4">
    <source>
        <dbReference type="ARBA" id="ARBA00022692"/>
    </source>
</evidence>
<feature type="transmembrane region" description="Helical" evidence="7">
    <location>
        <begin position="160"/>
        <end position="193"/>
    </location>
</feature>
<protein>
    <submittedName>
        <fullName evidence="9">Type II secretion system F family protein</fullName>
    </submittedName>
</protein>
<evidence type="ECO:0000256" key="3">
    <source>
        <dbReference type="ARBA" id="ARBA00022475"/>
    </source>
</evidence>
<organism evidence="9 10">
    <name type="scientific">Desulfovibrio falkowii</name>
    <dbReference type="NCBI Taxonomy" id="3136602"/>
    <lineage>
        <taxon>Bacteria</taxon>
        <taxon>Pseudomonadati</taxon>
        <taxon>Thermodesulfobacteriota</taxon>
        <taxon>Desulfovibrionia</taxon>
        <taxon>Desulfovibrionales</taxon>
        <taxon>Desulfovibrionaceae</taxon>
        <taxon>Desulfovibrio</taxon>
    </lineage>
</organism>
<evidence type="ECO:0000256" key="1">
    <source>
        <dbReference type="ARBA" id="ARBA00004651"/>
    </source>
</evidence>
<keyword evidence="3" id="KW-1003">Cell membrane</keyword>
<sequence length="356" mass="39360">MDMQDILARLSFDAGTRIRTWKKLAMQAQYGLPLKDCLNNLRDQTQRRNPVLSRVFDQVLKHIGSGHHLDTALTGYASPEEIMLIASGQKAGKLPAGLRMAAELLEARRRIVGAVTGALAYPLFLFFMAMGMLAIVALYVMPELVQLSDPGNWTGFARGLYLISTFIGSWGGIVLLAALVGGCVGLVGTLPLWTGPARKIADRFPPWSMYRLTVGGVWLFTLSTLMQSGMQLSHILNTMLASENTGPYLRERIRAISNQVGRGENIGEAMYLAGLDFPDRELIDDFRAYAGLPHFKDQLQDFARDWLQEGIAAIQSKARLLNIVFLMLIIGQMLLIALSVMDLQSQLSTQTMGDIR</sequence>
<dbReference type="EMBL" id="BAAFSG010000001">
    <property type="protein sequence ID" value="GAB1255354.1"/>
    <property type="molecule type" value="Genomic_DNA"/>
</dbReference>
<evidence type="ECO:0000256" key="7">
    <source>
        <dbReference type="SAM" id="Phobius"/>
    </source>
</evidence>
<feature type="transmembrane region" description="Helical" evidence="7">
    <location>
        <begin position="118"/>
        <end position="140"/>
    </location>
</feature>